<organism evidence="1 2">
    <name type="scientific">Acaulospora colombiana</name>
    <dbReference type="NCBI Taxonomy" id="27376"/>
    <lineage>
        <taxon>Eukaryota</taxon>
        <taxon>Fungi</taxon>
        <taxon>Fungi incertae sedis</taxon>
        <taxon>Mucoromycota</taxon>
        <taxon>Glomeromycotina</taxon>
        <taxon>Glomeromycetes</taxon>
        <taxon>Diversisporales</taxon>
        <taxon>Acaulosporaceae</taxon>
        <taxon>Acaulospora</taxon>
    </lineage>
</organism>
<name>A0ACA9PQH9_9GLOM</name>
<dbReference type="EMBL" id="CAJVPT010037931">
    <property type="protein sequence ID" value="CAG8718861.1"/>
    <property type="molecule type" value="Genomic_DNA"/>
</dbReference>
<gene>
    <name evidence="1" type="ORF">ACOLOM_LOCUS11041</name>
</gene>
<comment type="caution">
    <text evidence="1">The sequence shown here is derived from an EMBL/GenBank/DDBJ whole genome shotgun (WGS) entry which is preliminary data.</text>
</comment>
<evidence type="ECO:0000313" key="1">
    <source>
        <dbReference type="EMBL" id="CAG8718861.1"/>
    </source>
</evidence>
<keyword evidence="2" id="KW-1185">Reference proteome</keyword>
<reference evidence="1" key="1">
    <citation type="submission" date="2021-06" db="EMBL/GenBank/DDBJ databases">
        <authorList>
            <person name="Kallberg Y."/>
            <person name="Tangrot J."/>
            <person name="Rosling A."/>
        </authorList>
    </citation>
    <scope>NUCLEOTIDE SEQUENCE</scope>
    <source>
        <strain evidence="1">CL356</strain>
    </source>
</reference>
<evidence type="ECO:0000313" key="2">
    <source>
        <dbReference type="Proteomes" id="UP000789525"/>
    </source>
</evidence>
<protein>
    <submittedName>
        <fullName evidence="1">16809_t:CDS:1</fullName>
    </submittedName>
</protein>
<accession>A0ACA9PQH9</accession>
<feature type="non-terminal residue" evidence="1">
    <location>
        <position position="1"/>
    </location>
</feature>
<proteinExistence type="predicted"/>
<sequence length="152" mass="16735">SRGVRGAIWLLPIKAVVPVLGMFSPRGMAGGGSAWGDVEEEDKNEDTTDEKREEGDAQTGGQKVWVLYPSKLPLQSDLTETAVQSCAGFLAEYKAYIETLWALMAASLRLETCTKHDALFFPFLGEMPTPRPRQLIQKSRLPPTITHPSGFQ</sequence>
<dbReference type="Proteomes" id="UP000789525">
    <property type="component" value="Unassembled WGS sequence"/>
</dbReference>